<accession>A0A554A1A0</accession>
<comment type="caution">
    <text evidence="1">The sequence shown here is derived from an EMBL/GenBank/DDBJ whole genome shotgun (WGS) entry which is preliminary data.</text>
</comment>
<protein>
    <recommendedName>
        <fullName evidence="3">Exo-alpha-sialidase</fullName>
    </recommendedName>
</protein>
<dbReference type="Gene3D" id="2.115.10.20">
    <property type="entry name" value="Glycosyl hydrolase domain, family 43"/>
    <property type="match status" value="2"/>
</dbReference>
<name>A0A554A1A0_9BACI</name>
<gene>
    <name evidence="1" type="ORF">FN960_06930</name>
</gene>
<dbReference type="InterPro" id="IPR023296">
    <property type="entry name" value="Glyco_hydro_beta-prop_sf"/>
</dbReference>
<dbReference type="AlphaFoldDB" id="A0A554A1A0"/>
<keyword evidence="2" id="KW-1185">Reference proteome</keyword>
<dbReference type="EMBL" id="VLXZ01000003">
    <property type="protein sequence ID" value="TSB47463.1"/>
    <property type="molecule type" value="Genomic_DNA"/>
</dbReference>
<dbReference type="Proteomes" id="UP000318521">
    <property type="component" value="Unassembled WGS sequence"/>
</dbReference>
<evidence type="ECO:0008006" key="3">
    <source>
        <dbReference type="Google" id="ProtNLM"/>
    </source>
</evidence>
<dbReference type="RefSeq" id="WP_143847962.1">
    <property type="nucleotide sequence ID" value="NZ_VLXZ01000003.1"/>
</dbReference>
<organism evidence="1 2">
    <name type="scientific">Alkalicoccobacillus porphyridii</name>
    <dbReference type="NCBI Taxonomy" id="2597270"/>
    <lineage>
        <taxon>Bacteria</taxon>
        <taxon>Bacillati</taxon>
        <taxon>Bacillota</taxon>
        <taxon>Bacilli</taxon>
        <taxon>Bacillales</taxon>
        <taxon>Bacillaceae</taxon>
        <taxon>Alkalicoccobacillus</taxon>
    </lineage>
</organism>
<evidence type="ECO:0000313" key="1">
    <source>
        <dbReference type="EMBL" id="TSB47463.1"/>
    </source>
</evidence>
<proteinExistence type="predicted"/>
<dbReference type="SUPFAM" id="SSF75005">
    <property type="entry name" value="Arabinanase/levansucrase/invertase"/>
    <property type="match status" value="1"/>
</dbReference>
<evidence type="ECO:0000313" key="2">
    <source>
        <dbReference type="Proteomes" id="UP000318521"/>
    </source>
</evidence>
<dbReference type="OrthoDB" id="1413930at2"/>
<reference evidence="1 2" key="1">
    <citation type="submission" date="2019-07" db="EMBL/GenBank/DDBJ databases">
        <authorList>
            <person name="Park Y.J."/>
            <person name="Jeong S.E."/>
            <person name="Jung H.S."/>
        </authorList>
    </citation>
    <scope>NUCLEOTIDE SEQUENCE [LARGE SCALE GENOMIC DNA]</scope>
    <source>
        <strain evidence="2">P16(2019)</strain>
    </source>
</reference>
<sequence>MRVFLKAITMSVLLILIIGINDAKAHEMPNFEYMKTLIEPSEMEYNPTGEYDFPSVIRATDYFEEPLGEYYMYYGPHDGPGGIAMSYADSIEGPWTEYSNNPIIERNWEPHYSVSHVASAHPIWNSEEEKLFMYFHGENTETRLASSEDGIHFDYEQTVVDTSDFSDISEASYARVFEYELSGKNNQYIMMLMGNNQETRKIYLAWSDDGRNWETQQEPLISPITGQGGNLSGAYYFPYEGNHYVTVHGSSGNQYVVDVGENFDQEVHLGSFYQPIESTPENGRAASRSFIYSEDKLYMIYEAGQRGSTKIALAKANTDKERVQLDTSLNQFLKLSNNVFNENN</sequence>